<dbReference type="Proteomes" id="UP000240978">
    <property type="component" value="Unassembled WGS sequence"/>
</dbReference>
<keyword evidence="2" id="KW-1185">Reference proteome</keyword>
<evidence type="ECO:0000313" key="2">
    <source>
        <dbReference type="Proteomes" id="UP000240978"/>
    </source>
</evidence>
<sequence>MKKARIILIAILILAIAGTAVALRTTTKYTGLLCFTATHSYSANGTLYSRAATFIAPHLSLYVSPLGPANFTCFSTTGTISGRITLTEVGGIATITVPVWVGFTYSTRVTTAN</sequence>
<organism evidence="1 2">
    <name type="scientific">Chitinophaga ginsengisoli</name>
    <dbReference type="NCBI Taxonomy" id="363837"/>
    <lineage>
        <taxon>Bacteria</taxon>
        <taxon>Pseudomonadati</taxon>
        <taxon>Bacteroidota</taxon>
        <taxon>Chitinophagia</taxon>
        <taxon>Chitinophagales</taxon>
        <taxon>Chitinophagaceae</taxon>
        <taxon>Chitinophaga</taxon>
    </lineage>
</organism>
<comment type="caution">
    <text evidence="1">The sequence shown here is derived from an EMBL/GenBank/DDBJ whole genome shotgun (WGS) entry which is preliminary data.</text>
</comment>
<proteinExistence type="predicted"/>
<protein>
    <submittedName>
        <fullName evidence="1">Uncharacterized protein</fullName>
    </submittedName>
</protein>
<name>A0A2P8GQ52_9BACT</name>
<accession>A0A2P8GQ52</accession>
<reference evidence="1 2" key="1">
    <citation type="submission" date="2018-03" db="EMBL/GenBank/DDBJ databases">
        <title>Genomic Encyclopedia of Archaeal and Bacterial Type Strains, Phase II (KMG-II): from individual species to whole genera.</title>
        <authorList>
            <person name="Goeker M."/>
        </authorList>
    </citation>
    <scope>NUCLEOTIDE SEQUENCE [LARGE SCALE GENOMIC DNA]</scope>
    <source>
        <strain evidence="1 2">DSM 18107</strain>
    </source>
</reference>
<dbReference type="EMBL" id="PYGK01000001">
    <property type="protein sequence ID" value="PSL36098.1"/>
    <property type="molecule type" value="Genomic_DNA"/>
</dbReference>
<gene>
    <name evidence="1" type="ORF">CLV42_101867</name>
</gene>
<dbReference type="RefSeq" id="WP_146154305.1">
    <property type="nucleotide sequence ID" value="NZ_PYGK01000001.1"/>
</dbReference>
<evidence type="ECO:0000313" key="1">
    <source>
        <dbReference type="EMBL" id="PSL36098.1"/>
    </source>
</evidence>
<dbReference type="AlphaFoldDB" id="A0A2P8GQ52"/>